<reference evidence="2 3" key="1">
    <citation type="submission" date="2015-10" db="EMBL/GenBank/DDBJ databases">
        <authorList>
            <person name="Gilbert D.G."/>
        </authorList>
    </citation>
    <scope>NUCLEOTIDE SEQUENCE [LARGE SCALE GENOMIC DNA]</scope>
    <source>
        <strain evidence="2">COMA1</strain>
    </source>
</reference>
<proteinExistence type="predicted"/>
<feature type="transmembrane region" description="Helical" evidence="1">
    <location>
        <begin position="12"/>
        <end position="31"/>
    </location>
</feature>
<gene>
    <name evidence="2" type="ORF">COMA1_20254</name>
</gene>
<evidence type="ECO:0000313" key="2">
    <source>
        <dbReference type="EMBL" id="CUS35395.1"/>
    </source>
</evidence>
<feature type="transmembrane region" description="Helical" evidence="1">
    <location>
        <begin position="43"/>
        <end position="63"/>
    </location>
</feature>
<keyword evidence="3" id="KW-1185">Reference proteome</keyword>
<protein>
    <submittedName>
        <fullName evidence="2">Uncharacterized protein</fullName>
    </submittedName>
</protein>
<dbReference type="Proteomes" id="UP000199032">
    <property type="component" value="Unassembled WGS sequence"/>
</dbReference>
<name>A0A0S4LCM6_9BACT</name>
<dbReference type="EMBL" id="CZQA01000008">
    <property type="protein sequence ID" value="CUS35395.1"/>
    <property type="molecule type" value="Genomic_DNA"/>
</dbReference>
<organism evidence="2 3">
    <name type="scientific">Candidatus Nitrospira nitrosa</name>
    <dbReference type="NCBI Taxonomy" id="1742972"/>
    <lineage>
        <taxon>Bacteria</taxon>
        <taxon>Pseudomonadati</taxon>
        <taxon>Nitrospirota</taxon>
        <taxon>Nitrospiria</taxon>
        <taxon>Nitrospirales</taxon>
        <taxon>Nitrospiraceae</taxon>
        <taxon>Nitrospira</taxon>
    </lineage>
</organism>
<keyword evidence="1" id="KW-1133">Transmembrane helix</keyword>
<evidence type="ECO:0000256" key="1">
    <source>
        <dbReference type="SAM" id="Phobius"/>
    </source>
</evidence>
<dbReference type="AlphaFoldDB" id="A0A0S4LCM6"/>
<feature type="transmembrane region" description="Helical" evidence="1">
    <location>
        <begin position="83"/>
        <end position="101"/>
    </location>
</feature>
<accession>A0A0S4LCM6</accession>
<keyword evidence="1" id="KW-0812">Transmembrane</keyword>
<dbReference type="RefSeq" id="WP_090747717.1">
    <property type="nucleotide sequence ID" value="NZ_CZQA01000008.1"/>
</dbReference>
<sequence>MEEMATKYWELGNQITAFSIVQMIALVFAAAKESALERAIKRKWRLTFSLISVGTLFYIVVLAHCFHMETCSNPEHAKFLWTLYGRISLVLLTSAGGLLWVRALHRESFSHYGE</sequence>
<dbReference type="STRING" id="1742972.COMA1_20254"/>
<keyword evidence="1" id="KW-0472">Membrane</keyword>
<evidence type="ECO:0000313" key="3">
    <source>
        <dbReference type="Proteomes" id="UP000199032"/>
    </source>
</evidence>